<dbReference type="Proteomes" id="UP000194945">
    <property type="component" value="Unassembled WGS sequence"/>
</dbReference>
<comment type="caution">
    <text evidence="1">The sequence shown here is derived from an EMBL/GenBank/DDBJ whole genome shotgun (WGS) entry which is preliminary data.</text>
</comment>
<dbReference type="PROSITE" id="PS51257">
    <property type="entry name" value="PROKAR_LIPOPROTEIN"/>
    <property type="match status" value="1"/>
</dbReference>
<evidence type="ECO:0008006" key="3">
    <source>
        <dbReference type="Google" id="ProtNLM"/>
    </source>
</evidence>
<evidence type="ECO:0000313" key="1">
    <source>
        <dbReference type="EMBL" id="OTX86062.1"/>
    </source>
</evidence>
<protein>
    <recommendedName>
        <fullName evidence="3">Lipoprotein</fullName>
    </recommendedName>
</protein>
<name>A0A242Z0U6_9BACI</name>
<reference evidence="1 2" key="1">
    <citation type="submission" date="2016-10" db="EMBL/GenBank/DDBJ databases">
        <title>Comparative genomics of Bacillus thuringiensis reveals a path to pathogens against multiple invertebrate hosts.</title>
        <authorList>
            <person name="Zheng J."/>
            <person name="Gao Q."/>
            <person name="Liu H."/>
            <person name="Peng D."/>
            <person name="Ruan L."/>
            <person name="Sun M."/>
        </authorList>
    </citation>
    <scope>NUCLEOTIDE SEQUENCE [LARGE SCALE GENOMIC DNA]</scope>
    <source>
        <strain evidence="1">BGSC 4BK1</strain>
    </source>
</reference>
<gene>
    <name evidence="1" type="ORF">BK730_22040</name>
</gene>
<accession>A0A242Z0U6</accession>
<sequence>MYFKLFKKNLAIIIAFLLLLLTGCEIPEEYVEGNVKKHLENYGIKNYNILSAKNDGERGISKSGYVEIYKPYHVNLTLAFNRETNQFIPDKSDDVYLQLFKEAYIQQHPELIKVSNQIIEKYHLMDASSKNDYLDFNIEKDQKIRLIDDLRKKEKIDTNSLLPSLTKDENESLYPLNNESVINFHYKFNVYENNNTIPKASDILNDFKESKVLGEGKYFLNIQVVSYKQDSVTYLGEDYPENNILFVVGKDGEIRDIRTLKRTGWRKYTVVPFP</sequence>
<evidence type="ECO:0000313" key="2">
    <source>
        <dbReference type="Proteomes" id="UP000194945"/>
    </source>
</evidence>
<organism evidence="1 2">
    <name type="scientific">Bacillus wiedmannii</name>
    <dbReference type="NCBI Taxonomy" id="1890302"/>
    <lineage>
        <taxon>Bacteria</taxon>
        <taxon>Bacillati</taxon>
        <taxon>Bacillota</taxon>
        <taxon>Bacilli</taxon>
        <taxon>Bacillales</taxon>
        <taxon>Bacillaceae</taxon>
        <taxon>Bacillus</taxon>
        <taxon>Bacillus cereus group</taxon>
    </lineage>
</organism>
<dbReference type="RefSeq" id="WP_088093255.1">
    <property type="nucleotide sequence ID" value="NZ_JAIQCN010000125.1"/>
</dbReference>
<proteinExistence type="predicted"/>
<dbReference type="EMBL" id="NFDE01000059">
    <property type="protein sequence ID" value="OTX86062.1"/>
    <property type="molecule type" value="Genomic_DNA"/>
</dbReference>
<dbReference type="AlphaFoldDB" id="A0A242Z0U6"/>